<evidence type="ECO:0000313" key="1">
    <source>
        <dbReference type="EMBL" id="AWK76112.1"/>
    </source>
</evidence>
<geneLocation type="plasmid" evidence="2">
    <name>prb98</name>
</geneLocation>
<protein>
    <submittedName>
        <fullName evidence="1">Uncharacterized protein</fullName>
    </submittedName>
</protein>
<reference evidence="1 2" key="1">
    <citation type="submission" date="2017-05" db="EMBL/GenBank/DDBJ databases">
        <title>Isolation of Rhodococcus sp. S2-17 biodegrading of BP-3.</title>
        <authorList>
            <person name="Lee Y."/>
            <person name="Kim K.H."/>
            <person name="Chun B.H."/>
            <person name="Jung H.S."/>
            <person name="Jeon C.O."/>
        </authorList>
    </citation>
    <scope>NUCLEOTIDE SEQUENCE [LARGE SCALE GENOMIC DNA]</scope>
    <source>
        <strain evidence="1 2">S2-17</strain>
        <plasmid evidence="2">prb98</plasmid>
    </source>
</reference>
<dbReference type="EMBL" id="CP021355">
    <property type="protein sequence ID" value="AWK76112.1"/>
    <property type="molecule type" value="Genomic_DNA"/>
</dbReference>
<gene>
    <name evidence="1" type="ORF">CBI38_31780</name>
</gene>
<dbReference type="Proteomes" id="UP000245711">
    <property type="component" value="Plasmid pRB98"/>
</dbReference>
<dbReference type="RefSeq" id="WP_109335594.1">
    <property type="nucleotide sequence ID" value="NZ_CP021355.1"/>
</dbReference>
<dbReference type="AlphaFoldDB" id="A0A2S2C5J7"/>
<organism evidence="1 2">
    <name type="scientific">Rhodococcus oxybenzonivorans</name>
    <dbReference type="NCBI Taxonomy" id="1990687"/>
    <lineage>
        <taxon>Bacteria</taxon>
        <taxon>Bacillati</taxon>
        <taxon>Actinomycetota</taxon>
        <taxon>Actinomycetes</taxon>
        <taxon>Mycobacteriales</taxon>
        <taxon>Nocardiaceae</taxon>
        <taxon>Rhodococcus</taxon>
    </lineage>
</organism>
<accession>A0A2S2C5J7</accession>
<evidence type="ECO:0000313" key="2">
    <source>
        <dbReference type="Proteomes" id="UP000245711"/>
    </source>
</evidence>
<proteinExistence type="predicted"/>
<sequence>MAVTSVEPPGASLTHLASPVAFTMREFGIGTTELLLAGEIVGEDGTAVTGAVVGVWGVLLDAEPGGVFEILAHGSCAATNAIEIHVNAPGYDRCEFSLVVDDTVPIGKGEVAIRPSRLGDGTLVVLHTFELHRTLG</sequence>
<keyword evidence="1" id="KW-0614">Plasmid</keyword>
<dbReference type="OrthoDB" id="5229236at2"/>
<keyword evidence="2" id="KW-1185">Reference proteome</keyword>
<name>A0A2S2C5J7_9NOCA</name>
<dbReference type="KEGG" id="roz:CBI38_31780"/>